<keyword evidence="4" id="KW-1003">Cell membrane</keyword>
<dbReference type="InterPro" id="IPR050980">
    <property type="entry name" value="2C_sensor_his_kinase"/>
</dbReference>
<dbReference type="EMBL" id="AP027272">
    <property type="protein sequence ID" value="BDX08340.1"/>
    <property type="molecule type" value="Genomic_DNA"/>
</dbReference>
<protein>
    <recommendedName>
        <fullName evidence="3">histidine kinase</fullName>
        <ecNumber evidence="3">2.7.13.3</ecNumber>
    </recommendedName>
</protein>
<keyword evidence="14" id="KW-1185">Reference proteome</keyword>
<accession>A0AA48I9C3</accession>
<dbReference type="InterPro" id="IPR004358">
    <property type="entry name" value="Sig_transdc_His_kin-like_C"/>
</dbReference>
<evidence type="ECO:0000259" key="12">
    <source>
        <dbReference type="PROSITE" id="PS50109"/>
    </source>
</evidence>
<dbReference type="KEGG" id="pmaw:MACH26_38610"/>
<dbReference type="InterPro" id="IPR036890">
    <property type="entry name" value="HATPase_C_sf"/>
</dbReference>
<dbReference type="GO" id="GO:0005524">
    <property type="term" value="F:ATP binding"/>
    <property type="evidence" value="ECO:0007669"/>
    <property type="project" value="UniProtKB-KW"/>
</dbReference>
<dbReference type="CDD" id="cd00082">
    <property type="entry name" value="HisKA"/>
    <property type="match status" value="1"/>
</dbReference>
<evidence type="ECO:0000256" key="10">
    <source>
        <dbReference type="SAM" id="Coils"/>
    </source>
</evidence>
<evidence type="ECO:0000313" key="14">
    <source>
        <dbReference type="Proteomes" id="UP001333710"/>
    </source>
</evidence>
<dbReference type="PRINTS" id="PR00344">
    <property type="entry name" value="BCTRLSENSOR"/>
</dbReference>
<comment type="catalytic activity">
    <reaction evidence="1">
        <text>ATP + protein L-histidine = ADP + protein N-phospho-L-histidine.</text>
        <dbReference type="EC" id="2.7.13.3"/>
    </reaction>
</comment>
<keyword evidence="7" id="KW-0547">Nucleotide-binding</keyword>
<dbReference type="Pfam" id="PF00512">
    <property type="entry name" value="HisKA"/>
    <property type="match status" value="1"/>
</dbReference>
<organism evidence="13 14">
    <name type="scientific">Planctobacterium marinum</name>
    <dbReference type="NCBI Taxonomy" id="1631968"/>
    <lineage>
        <taxon>Bacteria</taxon>
        <taxon>Pseudomonadati</taxon>
        <taxon>Pseudomonadota</taxon>
        <taxon>Gammaproteobacteria</taxon>
        <taxon>Alteromonadales</taxon>
        <taxon>Alteromonadaceae</taxon>
        <taxon>Planctobacterium</taxon>
    </lineage>
</organism>
<proteinExistence type="predicted"/>
<evidence type="ECO:0000256" key="5">
    <source>
        <dbReference type="ARBA" id="ARBA00022553"/>
    </source>
</evidence>
<evidence type="ECO:0000256" key="2">
    <source>
        <dbReference type="ARBA" id="ARBA00004651"/>
    </source>
</evidence>
<dbReference type="PROSITE" id="PS50109">
    <property type="entry name" value="HIS_KIN"/>
    <property type="match status" value="1"/>
</dbReference>
<evidence type="ECO:0000256" key="6">
    <source>
        <dbReference type="ARBA" id="ARBA00022679"/>
    </source>
</evidence>
<name>A0AA48I9C3_9ALTE</name>
<keyword evidence="8 13" id="KW-0418">Kinase</keyword>
<gene>
    <name evidence="13" type="ORF">MACH26_38610</name>
</gene>
<dbReference type="AlphaFoldDB" id="A0AA48I9C3"/>
<feature type="domain" description="Histidine kinase" evidence="12">
    <location>
        <begin position="203"/>
        <end position="407"/>
    </location>
</feature>
<keyword evidence="11" id="KW-0472">Membrane</keyword>
<evidence type="ECO:0000256" key="3">
    <source>
        <dbReference type="ARBA" id="ARBA00012438"/>
    </source>
</evidence>
<keyword evidence="5" id="KW-0597">Phosphoprotein</keyword>
<keyword evidence="11" id="KW-0812">Transmembrane</keyword>
<evidence type="ECO:0000313" key="13">
    <source>
        <dbReference type="EMBL" id="BDX08340.1"/>
    </source>
</evidence>
<dbReference type="SUPFAM" id="SSF55874">
    <property type="entry name" value="ATPase domain of HSP90 chaperone/DNA topoisomerase II/histidine kinase"/>
    <property type="match status" value="1"/>
</dbReference>
<evidence type="ECO:0000256" key="11">
    <source>
        <dbReference type="SAM" id="Phobius"/>
    </source>
</evidence>
<feature type="transmembrane region" description="Helical" evidence="11">
    <location>
        <begin position="122"/>
        <end position="146"/>
    </location>
</feature>
<dbReference type="SMART" id="SM00387">
    <property type="entry name" value="HATPase_c"/>
    <property type="match status" value="1"/>
</dbReference>
<dbReference type="PANTHER" id="PTHR44936">
    <property type="entry name" value="SENSOR PROTEIN CREC"/>
    <property type="match status" value="1"/>
</dbReference>
<keyword evidence="10" id="KW-0175">Coiled coil</keyword>
<sequence>MLRIFISFYLFIVLALVGLTSLLDTLMLENTSENKQIESLAQSLRFVQQDTDIAELNDSAHLSAQKIPSSSLALAPSQEIQFQQQGYIISYETDDTPNIYTQLPDGHYLQVKMAENDRPIGVIFWYRIAFFTLLALLVALWTWPLWRDIKKLEKAARSVQTDGSIESVNLSPSSNLNVISQALDNLSQQVRNLLNNQRELTSAVAHEFRTPLARLKFSMATLPDSTLQTDMQEDLNELDRLTQEMLEFSQSEHHTPELSVAEIPVKEMTQALIAGLPKQHTEKISINNLCQEHTLIADGHFVERALLNLINNALKYAEQRIQVSSEVTQSGLLLVVEDDGPGIPQDLRSKIFDAFYRPDQSRTRDKGGAGLGLATVKKIQQWHGGVVWVGDSELGGARFVLSYPYQG</sequence>
<dbReference type="Gene3D" id="3.30.565.10">
    <property type="entry name" value="Histidine kinase-like ATPase, C-terminal domain"/>
    <property type="match status" value="1"/>
</dbReference>
<dbReference type="GO" id="GO:0005886">
    <property type="term" value="C:plasma membrane"/>
    <property type="evidence" value="ECO:0007669"/>
    <property type="project" value="UniProtKB-SubCell"/>
</dbReference>
<dbReference type="SMART" id="SM00388">
    <property type="entry name" value="HisKA"/>
    <property type="match status" value="1"/>
</dbReference>
<feature type="transmembrane region" description="Helical" evidence="11">
    <location>
        <begin position="6"/>
        <end position="28"/>
    </location>
</feature>
<reference evidence="13" key="1">
    <citation type="submission" date="2023-01" db="EMBL/GenBank/DDBJ databases">
        <title>Complete genome sequence of Planctobacterium marinum strain Dej080120_11.</title>
        <authorList>
            <person name="Ueki S."/>
            <person name="Maruyama F."/>
        </authorList>
    </citation>
    <scope>NUCLEOTIDE SEQUENCE</scope>
    <source>
        <strain evidence="13">Dej080120_11</strain>
    </source>
</reference>
<feature type="coiled-coil region" evidence="10">
    <location>
        <begin position="176"/>
        <end position="203"/>
    </location>
</feature>
<comment type="subcellular location">
    <subcellularLocation>
        <location evidence="2">Cell membrane</location>
        <topology evidence="2">Multi-pass membrane protein</topology>
    </subcellularLocation>
</comment>
<dbReference type="PANTHER" id="PTHR44936:SF10">
    <property type="entry name" value="SENSOR PROTEIN RSTB"/>
    <property type="match status" value="1"/>
</dbReference>
<evidence type="ECO:0000256" key="8">
    <source>
        <dbReference type="ARBA" id="ARBA00022777"/>
    </source>
</evidence>
<evidence type="ECO:0000256" key="1">
    <source>
        <dbReference type="ARBA" id="ARBA00000085"/>
    </source>
</evidence>
<dbReference type="SUPFAM" id="SSF47384">
    <property type="entry name" value="Homodimeric domain of signal transducing histidine kinase"/>
    <property type="match status" value="1"/>
</dbReference>
<keyword evidence="6" id="KW-0808">Transferase</keyword>
<dbReference type="Proteomes" id="UP001333710">
    <property type="component" value="Chromosome"/>
</dbReference>
<dbReference type="GO" id="GO:0000155">
    <property type="term" value="F:phosphorelay sensor kinase activity"/>
    <property type="evidence" value="ECO:0007669"/>
    <property type="project" value="InterPro"/>
</dbReference>
<dbReference type="InterPro" id="IPR003661">
    <property type="entry name" value="HisK_dim/P_dom"/>
</dbReference>
<evidence type="ECO:0000256" key="9">
    <source>
        <dbReference type="ARBA" id="ARBA00022840"/>
    </source>
</evidence>
<keyword evidence="11" id="KW-1133">Transmembrane helix</keyword>
<dbReference type="RefSeq" id="WP_338294413.1">
    <property type="nucleotide sequence ID" value="NZ_AP027272.1"/>
</dbReference>
<keyword evidence="9" id="KW-0067">ATP-binding</keyword>
<evidence type="ECO:0000256" key="7">
    <source>
        <dbReference type="ARBA" id="ARBA00022741"/>
    </source>
</evidence>
<dbReference type="InterPro" id="IPR036097">
    <property type="entry name" value="HisK_dim/P_sf"/>
</dbReference>
<dbReference type="InterPro" id="IPR003594">
    <property type="entry name" value="HATPase_dom"/>
</dbReference>
<dbReference type="EC" id="2.7.13.3" evidence="3"/>
<evidence type="ECO:0000256" key="4">
    <source>
        <dbReference type="ARBA" id="ARBA00022475"/>
    </source>
</evidence>
<dbReference type="Pfam" id="PF02518">
    <property type="entry name" value="HATPase_c"/>
    <property type="match status" value="1"/>
</dbReference>
<dbReference type="Gene3D" id="1.10.287.130">
    <property type="match status" value="1"/>
</dbReference>
<dbReference type="InterPro" id="IPR005467">
    <property type="entry name" value="His_kinase_dom"/>
</dbReference>